<dbReference type="Pfam" id="PF07690">
    <property type="entry name" value="MFS_1"/>
    <property type="match status" value="1"/>
</dbReference>
<dbReference type="GO" id="GO:0022857">
    <property type="term" value="F:transmembrane transporter activity"/>
    <property type="evidence" value="ECO:0007669"/>
    <property type="project" value="InterPro"/>
</dbReference>
<comment type="subcellular location">
    <subcellularLocation>
        <location evidence="1">Membrane</location>
        <topology evidence="1">Multi-pass membrane protein</topology>
    </subcellularLocation>
</comment>
<gene>
    <name evidence="8" type="ORF">BCR43DRAFT_490105</name>
</gene>
<dbReference type="AlphaFoldDB" id="A0A1X2HFF7"/>
<dbReference type="PANTHER" id="PTHR43791:SF81">
    <property type="entry name" value="TRANSPORTER, PUTATIVE (AFU_ORTHOLOGUE AFUA_7G01190)-RELATED"/>
    <property type="match status" value="1"/>
</dbReference>
<evidence type="ECO:0000256" key="2">
    <source>
        <dbReference type="ARBA" id="ARBA00022448"/>
    </source>
</evidence>
<name>A0A1X2HFF7_SYNRA</name>
<evidence type="ECO:0000256" key="5">
    <source>
        <dbReference type="ARBA" id="ARBA00023136"/>
    </source>
</evidence>
<feature type="transmembrane region" description="Helical" evidence="6">
    <location>
        <begin position="226"/>
        <end position="249"/>
    </location>
</feature>
<feature type="transmembrane region" description="Helical" evidence="6">
    <location>
        <begin position="104"/>
        <end position="122"/>
    </location>
</feature>
<feature type="transmembrane region" description="Helical" evidence="6">
    <location>
        <begin position="364"/>
        <end position="382"/>
    </location>
</feature>
<dbReference type="GO" id="GO:0016020">
    <property type="term" value="C:membrane"/>
    <property type="evidence" value="ECO:0007669"/>
    <property type="project" value="UniProtKB-SubCell"/>
</dbReference>
<dbReference type="PROSITE" id="PS50850">
    <property type="entry name" value="MFS"/>
    <property type="match status" value="1"/>
</dbReference>
<sequence>MADGKIEYTIEEKHEFEEKQQVHSATESTMAATDSLQQVEYDARGDRIYVQSEDEKRLVRKLDFMFVMPFIAILNFLQFFDKSTINYAGSLTIKQDTNTTAEQFSWLGSLFYLGYLVYQLPNQFLIQRVPISKYIGILIILWGTVLSVTFVAKNFAQLAGLRFLLGFFEAAMYPCCIMLISAMYRRREQAARLGVVYICNGVAMAVGGFIGYGIGHMEGLHGHASWQWMMIILGVVTIFFGFICFFALIDDPYSRFLNLTPAMRDIVAERQRDNAVVHSKETKYYQIKEALKEPRYYCFVVASMLINFQNGALNTFSTIITSGFGFTGVDSILLSVPSGVVDCLYIIAAIWYNNKYGNTLRVANVMLLFAIVGLVLLVAIPLPKAKLLGLYLCWSYAAAYTMLLASVANNVSGYTKKVFYSVSIVVFYTIGNFAGPLMIVPWQAPLYLGGMIAYMVSNAICIVLLEFARYSMLKKNQSRMKDGSKADRPAVMTDITDVEDPNFIYRL</sequence>
<dbReference type="EMBL" id="MCGN01000004">
    <property type="protein sequence ID" value="ORY97640.1"/>
    <property type="molecule type" value="Genomic_DNA"/>
</dbReference>
<evidence type="ECO:0000256" key="6">
    <source>
        <dbReference type="SAM" id="Phobius"/>
    </source>
</evidence>
<feature type="transmembrane region" description="Helical" evidence="6">
    <location>
        <begin position="195"/>
        <end position="214"/>
    </location>
</feature>
<keyword evidence="4 6" id="KW-1133">Transmembrane helix</keyword>
<evidence type="ECO:0000313" key="9">
    <source>
        <dbReference type="Proteomes" id="UP000242180"/>
    </source>
</evidence>
<protein>
    <submittedName>
        <fullName evidence="8">Major facilitator superfamily domain-containing protein</fullName>
    </submittedName>
</protein>
<dbReference type="InterPro" id="IPR020846">
    <property type="entry name" value="MFS_dom"/>
</dbReference>
<evidence type="ECO:0000259" key="7">
    <source>
        <dbReference type="PROSITE" id="PS50850"/>
    </source>
</evidence>
<dbReference type="OrthoDB" id="6730379at2759"/>
<feature type="transmembrane region" description="Helical" evidence="6">
    <location>
        <begin position="164"/>
        <end position="183"/>
    </location>
</feature>
<feature type="transmembrane region" description="Helical" evidence="6">
    <location>
        <begin position="134"/>
        <end position="152"/>
    </location>
</feature>
<dbReference type="InParanoid" id="A0A1X2HFF7"/>
<organism evidence="8 9">
    <name type="scientific">Syncephalastrum racemosum</name>
    <name type="common">Filamentous fungus</name>
    <dbReference type="NCBI Taxonomy" id="13706"/>
    <lineage>
        <taxon>Eukaryota</taxon>
        <taxon>Fungi</taxon>
        <taxon>Fungi incertae sedis</taxon>
        <taxon>Mucoromycota</taxon>
        <taxon>Mucoromycotina</taxon>
        <taxon>Mucoromycetes</taxon>
        <taxon>Mucorales</taxon>
        <taxon>Syncephalastraceae</taxon>
        <taxon>Syncephalastrum</taxon>
    </lineage>
</organism>
<feature type="transmembrane region" description="Helical" evidence="6">
    <location>
        <begin position="296"/>
        <end position="320"/>
    </location>
</feature>
<dbReference type="OMA" id="GANIFMW"/>
<dbReference type="STRING" id="13706.A0A1X2HFF7"/>
<evidence type="ECO:0000313" key="8">
    <source>
        <dbReference type="EMBL" id="ORY97640.1"/>
    </source>
</evidence>
<dbReference type="FunCoup" id="A0A1X2HFF7">
    <property type="interactions" value="81"/>
</dbReference>
<keyword evidence="5 6" id="KW-0472">Membrane</keyword>
<dbReference type="Gene3D" id="1.20.1250.20">
    <property type="entry name" value="MFS general substrate transporter like domains"/>
    <property type="match status" value="1"/>
</dbReference>
<proteinExistence type="predicted"/>
<comment type="caution">
    <text evidence="8">The sequence shown here is derived from an EMBL/GenBank/DDBJ whole genome shotgun (WGS) entry which is preliminary data.</text>
</comment>
<reference evidence="8 9" key="1">
    <citation type="submission" date="2016-07" db="EMBL/GenBank/DDBJ databases">
        <title>Pervasive Adenine N6-methylation of Active Genes in Fungi.</title>
        <authorList>
            <consortium name="DOE Joint Genome Institute"/>
            <person name="Mondo S.J."/>
            <person name="Dannebaum R.O."/>
            <person name="Kuo R.C."/>
            <person name="Labutti K."/>
            <person name="Haridas S."/>
            <person name="Kuo A."/>
            <person name="Salamov A."/>
            <person name="Ahrendt S.R."/>
            <person name="Lipzen A."/>
            <person name="Sullivan W."/>
            <person name="Andreopoulos W.B."/>
            <person name="Clum A."/>
            <person name="Lindquist E."/>
            <person name="Daum C."/>
            <person name="Ramamoorthy G.K."/>
            <person name="Gryganskyi A."/>
            <person name="Culley D."/>
            <person name="Magnuson J.K."/>
            <person name="James T.Y."/>
            <person name="O'Malley M.A."/>
            <person name="Stajich J.E."/>
            <person name="Spatafora J.W."/>
            <person name="Visel A."/>
            <person name="Grigoriev I.V."/>
        </authorList>
    </citation>
    <scope>NUCLEOTIDE SEQUENCE [LARGE SCALE GENOMIC DNA]</scope>
    <source>
        <strain evidence="8 9">NRRL 2496</strain>
    </source>
</reference>
<dbReference type="SUPFAM" id="SSF103473">
    <property type="entry name" value="MFS general substrate transporter"/>
    <property type="match status" value="1"/>
</dbReference>
<keyword evidence="9" id="KW-1185">Reference proteome</keyword>
<keyword evidence="3 6" id="KW-0812">Transmembrane</keyword>
<dbReference type="Proteomes" id="UP000242180">
    <property type="component" value="Unassembled WGS sequence"/>
</dbReference>
<keyword evidence="2" id="KW-0813">Transport</keyword>
<accession>A0A1X2HFF7</accession>
<feature type="transmembrane region" description="Helical" evidence="6">
    <location>
        <begin position="62"/>
        <end position="80"/>
    </location>
</feature>
<evidence type="ECO:0000256" key="4">
    <source>
        <dbReference type="ARBA" id="ARBA00022989"/>
    </source>
</evidence>
<feature type="domain" description="Major facilitator superfamily (MFS) profile" evidence="7">
    <location>
        <begin position="67"/>
        <end position="476"/>
    </location>
</feature>
<dbReference type="PANTHER" id="PTHR43791">
    <property type="entry name" value="PERMEASE-RELATED"/>
    <property type="match status" value="1"/>
</dbReference>
<feature type="transmembrane region" description="Helical" evidence="6">
    <location>
        <begin position="388"/>
        <end position="407"/>
    </location>
</feature>
<feature type="transmembrane region" description="Helical" evidence="6">
    <location>
        <begin position="332"/>
        <end position="352"/>
    </location>
</feature>
<dbReference type="InterPro" id="IPR036259">
    <property type="entry name" value="MFS_trans_sf"/>
</dbReference>
<feature type="transmembrane region" description="Helical" evidence="6">
    <location>
        <begin position="419"/>
        <end position="440"/>
    </location>
</feature>
<evidence type="ECO:0000256" key="1">
    <source>
        <dbReference type="ARBA" id="ARBA00004141"/>
    </source>
</evidence>
<dbReference type="InterPro" id="IPR011701">
    <property type="entry name" value="MFS"/>
</dbReference>
<evidence type="ECO:0000256" key="3">
    <source>
        <dbReference type="ARBA" id="ARBA00022692"/>
    </source>
</evidence>
<feature type="transmembrane region" description="Helical" evidence="6">
    <location>
        <begin position="446"/>
        <end position="468"/>
    </location>
</feature>